<organism evidence="1 2">
    <name type="scientific">Methanoculleus taiwanensis</name>
    <dbReference type="NCBI Taxonomy" id="1550565"/>
    <lineage>
        <taxon>Archaea</taxon>
        <taxon>Methanobacteriati</taxon>
        <taxon>Methanobacteriota</taxon>
        <taxon>Stenosarchaea group</taxon>
        <taxon>Methanomicrobia</taxon>
        <taxon>Methanomicrobiales</taxon>
        <taxon>Methanomicrobiaceae</taxon>
        <taxon>Methanoculleus</taxon>
    </lineage>
</organism>
<dbReference type="SUPFAM" id="SSF52317">
    <property type="entry name" value="Class I glutamine amidotransferase-like"/>
    <property type="match status" value="1"/>
</dbReference>
<reference evidence="1 2" key="1">
    <citation type="journal article" date="2015" name="Int. J. Syst. Evol. Microbiol.">
        <title>Methanoculleus taiwanensis sp. nov., a methanogen isolated from deep marine sediment at the deformation front area near Taiwan.</title>
        <authorList>
            <person name="Weng C.Y."/>
            <person name="Chen S.C."/>
            <person name="Lai M.C."/>
            <person name="Wu S.Y."/>
            <person name="Lin S."/>
            <person name="Yang T.F."/>
            <person name="Chen P.C."/>
        </authorList>
    </citation>
    <scope>NUCLEOTIDE SEQUENCE [LARGE SCALE GENOMIC DNA]</scope>
    <source>
        <strain evidence="1 2">CYW4</strain>
    </source>
</reference>
<protein>
    <submittedName>
        <fullName evidence="1">Uncharacterized protein</fullName>
    </submittedName>
</protein>
<proteinExistence type="predicted"/>
<accession>A0A498H3T0</accession>
<keyword evidence="2" id="KW-1185">Reference proteome</keyword>
<gene>
    <name evidence="1" type="ORF">ABH15_08260</name>
</gene>
<name>A0A498H3T0_9EURY</name>
<sequence>MFGRLIEDCGTCCEYITPHMLASPFYRGRFVSLIIPTGFANAAYSNLMPALRASQGRIRRFVENGGRLLVFGAGDGRQDAYDWLPFTVRYSHTYAPCSISFAPEDPYASIIEGYDPCAIECDGSFAGSDAEAIASDAAGRPIVLKKDIGAGTVIVTSIHEYPSRTFLAAFSCGDRETLF</sequence>
<dbReference type="InterPro" id="IPR029062">
    <property type="entry name" value="Class_I_gatase-like"/>
</dbReference>
<comment type="caution">
    <text evidence="1">The sequence shown here is derived from an EMBL/GenBank/DDBJ whole genome shotgun (WGS) entry which is preliminary data.</text>
</comment>
<evidence type="ECO:0000313" key="2">
    <source>
        <dbReference type="Proteomes" id="UP000290932"/>
    </source>
</evidence>
<dbReference type="EMBL" id="LHQS01000002">
    <property type="protein sequence ID" value="RXE56564.1"/>
    <property type="molecule type" value="Genomic_DNA"/>
</dbReference>
<dbReference type="Proteomes" id="UP000290932">
    <property type="component" value="Unassembled WGS sequence"/>
</dbReference>
<dbReference type="AlphaFoldDB" id="A0A498H3T0"/>
<evidence type="ECO:0000313" key="1">
    <source>
        <dbReference type="EMBL" id="RXE56564.1"/>
    </source>
</evidence>